<dbReference type="InterPro" id="IPR011047">
    <property type="entry name" value="Quinoprotein_ADH-like_sf"/>
</dbReference>
<evidence type="ECO:0000313" key="4">
    <source>
        <dbReference type="WBParaSite" id="sdigi.contig571.g9053.t1"/>
    </source>
</evidence>
<dbReference type="Gene3D" id="2.130.10.10">
    <property type="entry name" value="YVTN repeat-like/Quinoprotein amine dehydrogenase"/>
    <property type="match status" value="1"/>
</dbReference>
<sequence length="478" mass="52491">MGTISVTVIICCLIISAALTVIIILVTVPTETDNADELEHLEHQLLGISQNAPPTSPLNNYLHFHSKENLNSSSQSSSTTRALTSAAVTVAATLPGARSTPAVSSIVEDDKRSLQSAEPSTAAIVTWKPQNSQSSGRSTTTVHLSTNITVAASKAMTSGSRHSTSRSRHHLSSKQSNFTAKLVTARKSRKNLATLTLHQHIEQLPLKDDVTKSRQQKQQVTHMELLREVTFPNGVKLVGLAVEGGFLYAATNDGQITVMNAETGEQIEITSVNGKIDRMTVTHNGDVVILNGTILASYREGQKYKEMKLPIGGKSLSAYEDEADLQRLIALGRSNDVLFVFTDDLRPVEEVYYRNDLRETCNFALFHRKYYYISCQTAILQLSEDGEIKRKIGYDNGTFSLGITVDDQARIIAVVRGQPLVRVFQDGKLQHNLSAASTEVSAIWSEVLYDNGRLHVIDYLTSTLKTFRYPFASIGNNP</sequence>
<dbReference type="InterPro" id="IPR015943">
    <property type="entry name" value="WD40/YVTN_repeat-like_dom_sf"/>
</dbReference>
<reference evidence="4" key="1">
    <citation type="submission" date="2022-11" db="UniProtKB">
        <authorList>
            <consortium name="WormBaseParasite"/>
        </authorList>
    </citation>
    <scope>IDENTIFICATION</scope>
</reference>
<protein>
    <submittedName>
        <fullName evidence="4">Strictosidine synthase conserved region domain-containing protein</fullName>
    </submittedName>
</protein>
<feature type="region of interest" description="Disordered" evidence="1">
    <location>
        <begin position="153"/>
        <end position="176"/>
    </location>
</feature>
<proteinExistence type="predicted"/>
<keyword evidence="2" id="KW-0812">Transmembrane</keyword>
<feature type="compositionally biased region" description="Basic residues" evidence="1">
    <location>
        <begin position="163"/>
        <end position="172"/>
    </location>
</feature>
<dbReference type="WBParaSite" id="sdigi.contig571.g9053.t1">
    <property type="protein sequence ID" value="sdigi.contig571.g9053.t1"/>
    <property type="gene ID" value="sdigi.contig571.g9053"/>
</dbReference>
<dbReference type="Proteomes" id="UP000887581">
    <property type="component" value="Unplaced"/>
</dbReference>
<evidence type="ECO:0000256" key="1">
    <source>
        <dbReference type="SAM" id="MobiDB-lite"/>
    </source>
</evidence>
<keyword evidence="3" id="KW-1185">Reference proteome</keyword>
<evidence type="ECO:0000256" key="2">
    <source>
        <dbReference type="SAM" id="Phobius"/>
    </source>
</evidence>
<evidence type="ECO:0000313" key="3">
    <source>
        <dbReference type="Proteomes" id="UP000887581"/>
    </source>
</evidence>
<organism evidence="3 4">
    <name type="scientific">Setaria digitata</name>
    <dbReference type="NCBI Taxonomy" id="48799"/>
    <lineage>
        <taxon>Eukaryota</taxon>
        <taxon>Metazoa</taxon>
        <taxon>Ecdysozoa</taxon>
        <taxon>Nematoda</taxon>
        <taxon>Chromadorea</taxon>
        <taxon>Rhabditida</taxon>
        <taxon>Spirurina</taxon>
        <taxon>Spiruromorpha</taxon>
        <taxon>Filarioidea</taxon>
        <taxon>Setariidae</taxon>
        <taxon>Setaria</taxon>
    </lineage>
</organism>
<accession>A0A915PY18</accession>
<dbReference type="AlphaFoldDB" id="A0A915PY18"/>
<name>A0A915PY18_9BILA</name>
<keyword evidence="2" id="KW-0472">Membrane</keyword>
<dbReference type="SUPFAM" id="SSF50998">
    <property type="entry name" value="Quinoprotein alcohol dehydrogenase-like"/>
    <property type="match status" value="1"/>
</dbReference>
<keyword evidence="2" id="KW-1133">Transmembrane helix</keyword>
<feature type="transmembrane region" description="Helical" evidence="2">
    <location>
        <begin position="7"/>
        <end position="28"/>
    </location>
</feature>